<dbReference type="InterPro" id="IPR002942">
    <property type="entry name" value="S4_RNA-bd"/>
</dbReference>
<keyword evidence="3 5" id="KW-0694">RNA-binding</keyword>
<dbReference type="Gene3D" id="3.10.290.10">
    <property type="entry name" value="RNA-binding S4 domain"/>
    <property type="match status" value="1"/>
</dbReference>
<dbReference type="PROSITE" id="PS50889">
    <property type="entry name" value="S4"/>
    <property type="match status" value="1"/>
</dbReference>
<reference evidence="7 8" key="1">
    <citation type="submission" date="2016-11" db="EMBL/GenBank/DDBJ databases">
        <authorList>
            <person name="Varghese N."/>
            <person name="Submissions S."/>
        </authorList>
    </citation>
    <scope>NUCLEOTIDE SEQUENCE [LARGE SCALE GENOMIC DNA]</scope>
    <source>
        <strain evidence="7 8">DSM 20664</strain>
    </source>
</reference>
<comment type="caution">
    <text evidence="7">The sequence shown here is derived from an EMBL/GenBank/DDBJ whole genome shotgun (WGS) entry which is preliminary data.</text>
</comment>
<dbReference type="Proteomes" id="UP000185093">
    <property type="component" value="Unassembled WGS sequence"/>
</dbReference>
<evidence type="ECO:0000256" key="5">
    <source>
        <dbReference type="PROSITE-ProRule" id="PRU00182"/>
    </source>
</evidence>
<keyword evidence="8" id="KW-1185">Reference proteome</keyword>
<accession>A0ABY1JC08</accession>
<keyword evidence="4" id="KW-0648">Protein biosynthesis</keyword>
<keyword evidence="2" id="KW-0699">rRNA-binding</keyword>
<keyword evidence="1" id="KW-0820">tRNA-binding</keyword>
<dbReference type="RefSeq" id="WP_014806328.1">
    <property type="nucleotide sequence ID" value="NZ_DAONLC010000001.1"/>
</dbReference>
<name>A0ABY1JC08_9BACT</name>
<dbReference type="Pfam" id="PF01479">
    <property type="entry name" value="S4"/>
    <property type="match status" value="1"/>
</dbReference>
<dbReference type="InterPro" id="IPR036986">
    <property type="entry name" value="S4_RNA-bd_sf"/>
</dbReference>
<dbReference type="InterPro" id="IPR025490">
    <property type="entry name" value="RqcP"/>
</dbReference>
<protein>
    <submittedName>
        <fullName evidence="7">S4 domain-containing protein</fullName>
    </submittedName>
</protein>
<evidence type="ECO:0000256" key="3">
    <source>
        <dbReference type="ARBA" id="ARBA00022884"/>
    </source>
</evidence>
<dbReference type="PIRSF" id="PIRSF038881">
    <property type="entry name" value="RNAbp_HP1423"/>
    <property type="match status" value="1"/>
</dbReference>
<evidence type="ECO:0000313" key="8">
    <source>
        <dbReference type="Proteomes" id="UP000185093"/>
    </source>
</evidence>
<evidence type="ECO:0000256" key="2">
    <source>
        <dbReference type="ARBA" id="ARBA00022730"/>
    </source>
</evidence>
<dbReference type="SUPFAM" id="SSF55174">
    <property type="entry name" value="Alpha-L RNA-binding motif"/>
    <property type="match status" value="1"/>
</dbReference>
<dbReference type="SMART" id="SM00363">
    <property type="entry name" value="S4"/>
    <property type="match status" value="1"/>
</dbReference>
<evidence type="ECO:0000256" key="4">
    <source>
        <dbReference type="ARBA" id="ARBA00022917"/>
    </source>
</evidence>
<gene>
    <name evidence="7" type="ORF">SAMN05444368_0675</name>
</gene>
<organism evidence="7 8">
    <name type="scientific">Acetomicrobium flavidum</name>
    <dbReference type="NCBI Taxonomy" id="49896"/>
    <lineage>
        <taxon>Bacteria</taxon>
        <taxon>Thermotogati</taxon>
        <taxon>Synergistota</taxon>
        <taxon>Synergistia</taxon>
        <taxon>Synergistales</taxon>
        <taxon>Acetomicrobiaceae</taxon>
        <taxon>Acetomicrobium</taxon>
    </lineage>
</organism>
<dbReference type="CDD" id="cd00165">
    <property type="entry name" value="S4"/>
    <property type="match status" value="1"/>
</dbReference>
<feature type="domain" description="RNA-binding S4" evidence="6">
    <location>
        <begin position="1"/>
        <end position="60"/>
    </location>
</feature>
<evidence type="ECO:0000313" key="7">
    <source>
        <dbReference type="EMBL" id="SIN64832.1"/>
    </source>
</evidence>
<proteinExistence type="predicted"/>
<evidence type="ECO:0000259" key="6">
    <source>
        <dbReference type="SMART" id="SM00363"/>
    </source>
</evidence>
<evidence type="ECO:0000256" key="1">
    <source>
        <dbReference type="ARBA" id="ARBA00022555"/>
    </source>
</evidence>
<sequence length="90" mass="10269">MRIDKFLKISRMVKRRTVAQEMIMAGLVKLNGRAAKPSSSVREGDVIEVAFPRRILKVQVLCDDDLLLKRGKEAYRVLGDHLVDKEDNSM</sequence>
<dbReference type="EMBL" id="FSQZ01000001">
    <property type="protein sequence ID" value="SIN64832.1"/>
    <property type="molecule type" value="Genomic_DNA"/>
</dbReference>